<dbReference type="Proteomes" id="UP000559256">
    <property type="component" value="Unassembled WGS sequence"/>
</dbReference>
<evidence type="ECO:0000313" key="1">
    <source>
        <dbReference type="EMBL" id="KAF5347084.1"/>
    </source>
</evidence>
<accession>A0A8H5FS42</accession>
<evidence type="ECO:0008006" key="3">
    <source>
        <dbReference type="Google" id="ProtNLM"/>
    </source>
</evidence>
<gene>
    <name evidence="1" type="ORF">D9758_011665</name>
</gene>
<organism evidence="1 2">
    <name type="scientific">Tetrapyrgos nigripes</name>
    <dbReference type="NCBI Taxonomy" id="182062"/>
    <lineage>
        <taxon>Eukaryota</taxon>
        <taxon>Fungi</taxon>
        <taxon>Dikarya</taxon>
        <taxon>Basidiomycota</taxon>
        <taxon>Agaricomycotina</taxon>
        <taxon>Agaricomycetes</taxon>
        <taxon>Agaricomycetidae</taxon>
        <taxon>Agaricales</taxon>
        <taxon>Marasmiineae</taxon>
        <taxon>Marasmiaceae</taxon>
        <taxon>Tetrapyrgos</taxon>
    </lineage>
</organism>
<name>A0A8H5FS42_9AGAR</name>
<dbReference type="OrthoDB" id="3236755at2759"/>
<dbReference type="InterPro" id="IPR012337">
    <property type="entry name" value="RNaseH-like_sf"/>
</dbReference>
<dbReference type="AlphaFoldDB" id="A0A8H5FS42"/>
<protein>
    <recommendedName>
        <fullName evidence="3">DUF659 domain-containing protein</fullName>
    </recommendedName>
</protein>
<dbReference type="SUPFAM" id="SSF53098">
    <property type="entry name" value="Ribonuclease H-like"/>
    <property type="match status" value="1"/>
</dbReference>
<sequence length="273" mass="31042">MIGNKLIIHFAALPSTQTESPSFCQAFILADRTYKIPMHTRLDEILIPAQEVAILKTVLGRLGDEQNLTTSFDGGTKNDEAYFTIHISNMKRHVYLLEVRYMMDDTHTAQWIRGLVKAWIEKISSERFCAACSDNTGNTLLAQQLLHQDFPHILSVANICHHLNNTSKDIVKLKFFDVPIKIIHSSLKTFSKSHPAKSALKVARHQKQTGPGLEATGKTRFVTLTLSAILVHRTLLALQQVFSTPQKFDFEYKEYFQPANHKLKAHKFKDDLE</sequence>
<reference evidence="1 2" key="1">
    <citation type="journal article" date="2020" name="ISME J.">
        <title>Uncovering the hidden diversity of litter-decomposition mechanisms in mushroom-forming fungi.</title>
        <authorList>
            <person name="Floudas D."/>
            <person name="Bentzer J."/>
            <person name="Ahren D."/>
            <person name="Johansson T."/>
            <person name="Persson P."/>
            <person name="Tunlid A."/>
        </authorList>
    </citation>
    <scope>NUCLEOTIDE SEQUENCE [LARGE SCALE GENOMIC DNA]</scope>
    <source>
        <strain evidence="1 2">CBS 291.85</strain>
    </source>
</reference>
<keyword evidence="2" id="KW-1185">Reference proteome</keyword>
<dbReference type="EMBL" id="JAACJM010000097">
    <property type="protein sequence ID" value="KAF5347084.1"/>
    <property type="molecule type" value="Genomic_DNA"/>
</dbReference>
<comment type="caution">
    <text evidence="1">The sequence shown here is derived from an EMBL/GenBank/DDBJ whole genome shotgun (WGS) entry which is preliminary data.</text>
</comment>
<evidence type="ECO:0000313" key="2">
    <source>
        <dbReference type="Proteomes" id="UP000559256"/>
    </source>
</evidence>
<proteinExistence type="predicted"/>